<dbReference type="EMBL" id="CP027226">
    <property type="protein sequence ID" value="AVM42282.1"/>
    <property type="molecule type" value="Genomic_DNA"/>
</dbReference>
<dbReference type="InterPro" id="IPR004027">
    <property type="entry name" value="SEC_C_motif"/>
</dbReference>
<evidence type="ECO:0000313" key="1">
    <source>
        <dbReference type="EMBL" id="AVM42282.1"/>
    </source>
</evidence>
<name>A0A2S0KMM0_9FIRM</name>
<proteinExistence type="predicted"/>
<sequence>MSYFSEWNQKIEDNHDEKKYNDFVKKYYETEQNAYDLILKSHPENLLKGKAKDIAESLGYAADEMILFVGFLEGINPSLKEEIDLDKVDEDTELDLEVDFETLLYKMHEAQAPWLFDLNSWENVFDAEKKEAIGHQYRVDNIAVSDKIGRNEPCFCGSGKKYKKCHGK</sequence>
<dbReference type="RefSeq" id="WP_106012265.1">
    <property type="nucleotide sequence ID" value="NZ_CP027226.1"/>
</dbReference>
<keyword evidence="2" id="KW-1185">Reference proteome</keyword>
<organism evidence="1 2">
    <name type="scientific">Fastidiosipila sanguinis</name>
    <dbReference type="NCBI Taxonomy" id="236753"/>
    <lineage>
        <taxon>Bacteria</taxon>
        <taxon>Bacillati</taxon>
        <taxon>Bacillota</taxon>
        <taxon>Clostridia</taxon>
        <taxon>Eubacteriales</taxon>
        <taxon>Oscillospiraceae</taxon>
        <taxon>Fastidiosipila</taxon>
    </lineage>
</organism>
<dbReference type="AlphaFoldDB" id="A0A2S0KMM0"/>
<evidence type="ECO:0000313" key="2">
    <source>
        <dbReference type="Proteomes" id="UP000237947"/>
    </source>
</evidence>
<protein>
    <submittedName>
        <fullName evidence="1">SEC-C domain-containing protein</fullName>
    </submittedName>
</protein>
<dbReference type="Proteomes" id="UP000237947">
    <property type="component" value="Chromosome"/>
</dbReference>
<dbReference type="KEGG" id="fsa:C5Q98_03120"/>
<dbReference type="Pfam" id="PF02810">
    <property type="entry name" value="SEC-C"/>
    <property type="match status" value="1"/>
</dbReference>
<reference evidence="2" key="1">
    <citation type="submission" date="2018-02" db="EMBL/GenBank/DDBJ databases">
        <authorList>
            <person name="Holder M.E."/>
            <person name="Ajami N.J."/>
            <person name="Petrosino J.F."/>
        </authorList>
    </citation>
    <scope>NUCLEOTIDE SEQUENCE [LARGE SCALE GENOMIC DNA]</scope>
    <source>
        <strain evidence="2">CCUG 47711</strain>
    </source>
</reference>
<dbReference type="NCBIfam" id="NF004088">
    <property type="entry name" value="PRK05590.1"/>
    <property type="match status" value="1"/>
</dbReference>
<dbReference type="OrthoDB" id="5872at2"/>
<gene>
    <name evidence="1" type="ORF">C5Q98_03120</name>
</gene>
<dbReference type="SUPFAM" id="SSF103642">
    <property type="entry name" value="Sec-C motif"/>
    <property type="match status" value="1"/>
</dbReference>
<accession>A0A2S0KMM0</accession>
<dbReference type="Gene3D" id="3.10.450.50">
    <property type="match status" value="1"/>
</dbReference>